<dbReference type="CDD" id="cd00377">
    <property type="entry name" value="ICL_PEPM"/>
    <property type="match status" value="1"/>
</dbReference>
<dbReference type="PANTHER" id="PTHR42905">
    <property type="entry name" value="PHOSPHOENOLPYRUVATE CARBOXYLASE"/>
    <property type="match status" value="1"/>
</dbReference>
<accession>A0ABT5J979</accession>
<organism evidence="1 2">
    <name type="scientific">Rhodoplanes tepidamans</name>
    <name type="common">Rhodoplanes cryptolactis</name>
    <dbReference type="NCBI Taxonomy" id="200616"/>
    <lineage>
        <taxon>Bacteria</taxon>
        <taxon>Pseudomonadati</taxon>
        <taxon>Pseudomonadota</taxon>
        <taxon>Alphaproteobacteria</taxon>
        <taxon>Hyphomicrobiales</taxon>
        <taxon>Nitrobacteraceae</taxon>
        <taxon>Rhodoplanes</taxon>
    </lineage>
</organism>
<protein>
    <submittedName>
        <fullName evidence="1">Isocitrate lyase/PEP mutase family protein</fullName>
    </submittedName>
</protein>
<keyword evidence="2" id="KW-1185">Reference proteome</keyword>
<comment type="caution">
    <text evidence="1">The sequence shown here is derived from an EMBL/GenBank/DDBJ whole genome shotgun (WGS) entry which is preliminary data.</text>
</comment>
<reference evidence="1" key="1">
    <citation type="journal article" date="2023" name="Microbiol Resour">
        <title>Genome Sequences of Rhodoplanes serenus and Two Thermotolerant Strains, Rhodoplanes tepidamans and 'Rhodoplanes cryptolactis,' Further Refine the Genus.</title>
        <authorList>
            <person name="Rayyan A.A."/>
            <person name="Kyndt J.A."/>
        </authorList>
    </citation>
    <scope>NUCLEOTIDE SEQUENCE</scope>
    <source>
        <strain evidence="1">DSM 9987</strain>
    </source>
</reference>
<dbReference type="InterPro" id="IPR040442">
    <property type="entry name" value="Pyrv_kinase-like_dom_sf"/>
</dbReference>
<reference evidence="1" key="2">
    <citation type="submission" date="2023-02" db="EMBL/GenBank/DDBJ databases">
        <authorList>
            <person name="Rayyan A."/>
            <person name="Meyer T."/>
            <person name="Kyndt J.A."/>
        </authorList>
    </citation>
    <scope>NUCLEOTIDE SEQUENCE</scope>
    <source>
        <strain evidence="1">DSM 9987</strain>
    </source>
</reference>
<dbReference type="Proteomes" id="UP001165652">
    <property type="component" value="Unassembled WGS sequence"/>
</dbReference>
<evidence type="ECO:0000313" key="1">
    <source>
        <dbReference type="EMBL" id="MDC7785615.1"/>
    </source>
</evidence>
<evidence type="ECO:0000313" key="2">
    <source>
        <dbReference type="Proteomes" id="UP001165652"/>
    </source>
</evidence>
<dbReference type="InterPro" id="IPR015813">
    <property type="entry name" value="Pyrv/PenolPyrv_kinase-like_dom"/>
</dbReference>
<dbReference type="PROSITE" id="PS00161">
    <property type="entry name" value="ISOCITRATE_LYASE"/>
    <property type="match status" value="1"/>
</dbReference>
<dbReference type="EMBL" id="JAQQLI010000009">
    <property type="protein sequence ID" value="MDC7785615.1"/>
    <property type="molecule type" value="Genomic_DNA"/>
</dbReference>
<dbReference type="SUPFAM" id="SSF51621">
    <property type="entry name" value="Phosphoenolpyruvate/pyruvate domain"/>
    <property type="match status" value="1"/>
</dbReference>
<gene>
    <name evidence="1" type="ORF">PQJ73_07965</name>
</gene>
<sequence length="327" mass="34801">MSNSRETTGKVERYRAYLNSGELMVAPGIYDGYSARLVEQAGFACAATSGAAISNALLGIDDIGVMGLRENVEHCRHLARAVSIPITCDADTGYGNPMNVHYTVQMFEEAGVAGINIEDQVAPKRCGHMPGKEVVPLAEMVKKIEAACLARRNDAFVICARTDALALEGIDGAVARIRAYAAAGADMIFPDAVRREEDIARIVEAAGVPVTINMGFGIRARPTTPLIPLPRLKALGVRRVSLPRMLPGAAIRGMANALAVMKQVIETGEPVDRPEMVAGIDEITALMGYAEMRALEARLLTTDALDAKYAANDVPDPTPLAPSSART</sequence>
<dbReference type="InterPro" id="IPR039556">
    <property type="entry name" value="ICL/PEPM"/>
</dbReference>
<proteinExistence type="predicted"/>
<keyword evidence="1" id="KW-0456">Lyase</keyword>
<dbReference type="InterPro" id="IPR018523">
    <property type="entry name" value="Isocitrate_lyase_ph_CS"/>
</dbReference>
<dbReference type="Gene3D" id="3.20.20.60">
    <property type="entry name" value="Phosphoenolpyruvate-binding domains"/>
    <property type="match status" value="1"/>
</dbReference>
<name>A0ABT5J979_RHOTP</name>
<dbReference type="PANTHER" id="PTHR42905:SF5">
    <property type="entry name" value="CARBOXYVINYL-CARBOXYPHOSPHONATE PHOSPHORYLMUTASE, CHLOROPLASTIC"/>
    <property type="match status" value="1"/>
</dbReference>
<dbReference type="GO" id="GO:0016829">
    <property type="term" value="F:lyase activity"/>
    <property type="evidence" value="ECO:0007669"/>
    <property type="project" value="UniProtKB-KW"/>
</dbReference>
<dbReference type="Pfam" id="PF13714">
    <property type="entry name" value="PEP_mutase"/>
    <property type="match status" value="1"/>
</dbReference>
<dbReference type="RefSeq" id="WP_272776463.1">
    <property type="nucleotide sequence ID" value="NZ_JAQQLI010000009.1"/>
</dbReference>